<dbReference type="Pfam" id="PF06645">
    <property type="entry name" value="SPC12"/>
    <property type="match status" value="1"/>
</dbReference>
<dbReference type="EMBL" id="KV010000">
    <property type="protein sequence ID" value="KZV28907.1"/>
    <property type="molecule type" value="Genomic_DNA"/>
</dbReference>
<keyword evidence="5 7" id="KW-1133">Transmembrane helix</keyword>
<organism evidence="8 9">
    <name type="scientific">Dorcoceras hygrometricum</name>
    <dbReference type="NCBI Taxonomy" id="472368"/>
    <lineage>
        <taxon>Eukaryota</taxon>
        <taxon>Viridiplantae</taxon>
        <taxon>Streptophyta</taxon>
        <taxon>Embryophyta</taxon>
        <taxon>Tracheophyta</taxon>
        <taxon>Spermatophyta</taxon>
        <taxon>Magnoliopsida</taxon>
        <taxon>eudicotyledons</taxon>
        <taxon>Gunneridae</taxon>
        <taxon>Pentapetalae</taxon>
        <taxon>asterids</taxon>
        <taxon>lamiids</taxon>
        <taxon>Lamiales</taxon>
        <taxon>Gesneriaceae</taxon>
        <taxon>Didymocarpoideae</taxon>
        <taxon>Trichosporeae</taxon>
        <taxon>Loxocarpinae</taxon>
        <taxon>Dorcoceras</taxon>
    </lineage>
</organism>
<evidence type="ECO:0000256" key="4">
    <source>
        <dbReference type="ARBA" id="ARBA00022824"/>
    </source>
</evidence>
<keyword evidence="6 7" id="KW-0472">Membrane</keyword>
<reference evidence="8 9" key="1">
    <citation type="journal article" date="2015" name="Proc. Natl. Acad. Sci. U.S.A.">
        <title>The resurrection genome of Boea hygrometrica: A blueprint for survival of dehydration.</title>
        <authorList>
            <person name="Xiao L."/>
            <person name="Yang G."/>
            <person name="Zhang L."/>
            <person name="Yang X."/>
            <person name="Zhao S."/>
            <person name="Ji Z."/>
            <person name="Zhou Q."/>
            <person name="Hu M."/>
            <person name="Wang Y."/>
            <person name="Chen M."/>
            <person name="Xu Y."/>
            <person name="Jin H."/>
            <person name="Xiao X."/>
            <person name="Hu G."/>
            <person name="Bao F."/>
            <person name="Hu Y."/>
            <person name="Wan P."/>
            <person name="Li L."/>
            <person name="Deng X."/>
            <person name="Kuang T."/>
            <person name="Xiang C."/>
            <person name="Zhu J.K."/>
            <person name="Oliver M.J."/>
            <person name="He Y."/>
        </authorList>
    </citation>
    <scope>NUCLEOTIDE SEQUENCE [LARGE SCALE GENOMIC DNA]</scope>
    <source>
        <strain evidence="9">cv. XS01</strain>
    </source>
</reference>
<dbReference type="OrthoDB" id="1861824at2759"/>
<dbReference type="InterPro" id="IPR009542">
    <property type="entry name" value="Spc1/SPCS1"/>
</dbReference>
<evidence type="ECO:0000313" key="8">
    <source>
        <dbReference type="EMBL" id="KZV28907.1"/>
    </source>
</evidence>
<name>A0A2Z7B5Q4_9LAMI</name>
<evidence type="ECO:0000313" key="9">
    <source>
        <dbReference type="Proteomes" id="UP000250235"/>
    </source>
</evidence>
<evidence type="ECO:0000256" key="7">
    <source>
        <dbReference type="SAM" id="Phobius"/>
    </source>
</evidence>
<evidence type="ECO:0000256" key="5">
    <source>
        <dbReference type="ARBA" id="ARBA00022989"/>
    </source>
</evidence>
<dbReference type="PANTHER" id="PTHR38354:SF2">
    <property type="entry name" value="SIGNAL PEPTIDASE COMPLEX-LIKE PROTEIN DTM1"/>
    <property type="match status" value="1"/>
</dbReference>
<comment type="subcellular location">
    <subcellularLocation>
        <location evidence="1">Endoplasmic reticulum membrane</location>
        <topology evidence="1">Multi-pass membrane protein</topology>
    </subcellularLocation>
</comment>
<evidence type="ECO:0000256" key="2">
    <source>
        <dbReference type="ARBA" id="ARBA00005245"/>
    </source>
</evidence>
<evidence type="ECO:0000256" key="1">
    <source>
        <dbReference type="ARBA" id="ARBA00004477"/>
    </source>
</evidence>
<dbReference type="GO" id="GO:0006465">
    <property type="term" value="P:signal peptide processing"/>
    <property type="evidence" value="ECO:0007669"/>
    <property type="project" value="InterPro"/>
</dbReference>
<dbReference type="GO" id="GO:0048658">
    <property type="term" value="P:anther wall tapetum development"/>
    <property type="evidence" value="ECO:0007669"/>
    <property type="project" value="InterPro"/>
</dbReference>
<gene>
    <name evidence="8" type="ORF">F511_13702</name>
</gene>
<protein>
    <submittedName>
        <fullName evidence="8">Putative signal peptidase complex subunit 1</fullName>
    </submittedName>
</protein>
<keyword evidence="4" id="KW-0256">Endoplasmic reticulum</keyword>
<keyword evidence="3 7" id="KW-0812">Transmembrane</keyword>
<keyword evidence="9" id="KW-1185">Reference proteome</keyword>
<proteinExistence type="inferred from homology"/>
<comment type="similarity">
    <text evidence="2">Belongs to the SPCS1 family.</text>
</comment>
<evidence type="ECO:0000256" key="3">
    <source>
        <dbReference type="ARBA" id="ARBA00022692"/>
    </source>
</evidence>
<evidence type="ECO:0000256" key="6">
    <source>
        <dbReference type="ARBA" id="ARBA00023136"/>
    </source>
</evidence>
<dbReference type="PANTHER" id="PTHR38354">
    <property type="entry name" value="SIGNAL PEPTIDASE COMPLEX-LIKE PROTEIN DTM1"/>
    <property type="match status" value="1"/>
</dbReference>
<sequence>MGSDAVLRNSMVWLAAAAAITGIYTLSWKKMGITYLFGMLAICGVVLPDWDNFDRGVSRWCAVVTSEGMGRATPVTTTR</sequence>
<feature type="transmembrane region" description="Helical" evidence="7">
    <location>
        <begin position="6"/>
        <end position="26"/>
    </location>
</feature>
<dbReference type="InterPro" id="IPR039955">
    <property type="entry name" value="DTM1"/>
</dbReference>
<accession>A0A2Z7B5Q4</accession>
<dbReference type="AlphaFoldDB" id="A0A2Z7B5Q4"/>
<dbReference type="GO" id="GO:0005787">
    <property type="term" value="C:signal peptidase complex"/>
    <property type="evidence" value="ECO:0007669"/>
    <property type="project" value="InterPro"/>
</dbReference>
<feature type="transmembrane region" description="Helical" evidence="7">
    <location>
        <begin position="33"/>
        <end position="50"/>
    </location>
</feature>
<dbReference type="Proteomes" id="UP000250235">
    <property type="component" value="Unassembled WGS sequence"/>
</dbReference>